<protein>
    <submittedName>
        <fullName evidence="7">O-antigen ligase</fullName>
    </submittedName>
</protein>
<dbReference type="Pfam" id="PF04932">
    <property type="entry name" value="Wzy_C"/>
    <property type="match status" value="1"/>
</dbReference>
<dbReference type="AlphaFoldDB" id="A0A927MTI4"/>
<evidence type="ECO:0000256" key="4">
    <source>
        <dbReference type="ARBA" id="ARBA00023136"/>
    </source>
</evidence>
<feature type="transmembrane region" description="Helical" evidence="5">
    <location>
        <begin position="179"/>
        <end position="197"/>
    </location>
</feature>
<evidence type="ECO:0000256" key="2">
    <source>
        <dbReference type="ARBA" id="ARBA00022692"/>
    </source>
</evidence>
<feature type="transmembrane region" description="Helical" evidence="5">
    <location>
        <begin position="54"/>
        <end position="74"/>
    </location>
</feature>
<gene>
    <name evidence="7" type="ORF">H4683_004213</name>
</gene>
<feature type="transmembrane region" description="Helical" evidence="5">
    <location>
        <begin position="9"/>
        <end position="26"/>
    </location>
</feature>
<evidence type="ECO:0000259" key="6">
    <source>
        <dbReference type="Pfam" id="PF04932"/>
    </source>
</evidence>
<dbReference type="PANTHER" id="PTHR37422">
    <property type="entry name" value="TEICHURONIC ACID BIOSYNTHESIS PROTEIN TUAE"/>
    <property type="match status" value="1"/>
</dbReference>
<feature type="transmembrane region" description="Helical" evidence="5">
    <location>
        <begin position="116"/>
        <end position="136"/>
    </location>
</feature>
<dbReference type="GO" id="GO:0016020">
    <property type="term" value="C:membrane"/>
    <property type="evidence" value="ECO:0007669"/>
    <property type="project" value="UniProtKB-SubCell"/>
</dbReference>
<keyword evidence="8" id="KW-1185">Reference proteome</keyword>
<dbReference type="GO" id="GO:0016874">
    <property type="term" value="F:ligase activity"/>
    <property type="evidence" value="ECO:0007669"/>
    <property type="project" value="UniProtKB-KW"/>
</dbReference>
<feature type="transmembrane region" description="Helical" evidence="5">
    <location>
        <begin position="302"/>
        <end position="322"/>
    </location>
</feature>
<keyword evidence="3 5" id="KW-1133">Transmembrane helix</keyword>
<feature type="transmembrane region" description="Helical" evidence="5">
    <location>
        <begin position="231"/>
        <end position="251"/>
    </location>
</feature>
<feature type="transmembrane region" description="Helical" evidence="5">
    <location>
        <begin position="32"/>
        <end position="49"/>
    </location>
</feature>
<dbReference type="EMBL" id="JADBEL010000049">
    <property type="protein sequence ID" value="MBE1557081.1"/>
    <property type="molecule type" value="Genomic_DNA"/>
</dbReference>
<evidence type="ECO:0000256" key="3">
    <source>
        <dbReference type="ARBA" id="ARBA00022989"/>
    </source>
</evidence>
<comment type="caution">
    <text evidence="7">The sequence shown here is derived from an EMBL/GenBank/DDBJ whole genome shotgun (WGS) entry which is preliminary data.</text>
</comment>
<evidence type="ECO:0000256" key="1">
    <source>
        <dbReference type="ARBA" id="ARBA00004141"/>
    </source>
</evidence>
<keyword evidence="2 5" id="KW-0812">Transmembrane</keyword>
<organism evidence="7 8">
    <name type="scientific">Sporosarcina limicola</name>
    <dbReference type="NCBI Taxonomy" id="34101"/>
    <lineage>
        <taxon>Bacteria</taxon>
        <taxon>Bacillati</taxon>
        <taxon>Bacillota</taxon>
        <taxon>Bacilli</taxon>
        <taxon>Bacillales</taxon>
        <taxon>Caryophanaceae</taxon>
        <taxon>Sporosarcina</taxon>
    </lineage>
</organism>
<evidence type="ECO:0000313" key="8">
    <source>
        <dbReference type="Proteomes" id="UP000658225"/>
    </source>
</evidence>
<keyword evidence="4 5" id="KW-0472">Membrane</keyword>
<keyword evidence="7" id="KW-0436">Ligase</keyword>
<proteinExistence type="predicted"/>
<dbReference type="Proteomes" id="UP000658225">
    <property type="component" value="Unassembled WGS sequence"/>
</dbReference>
<dbReference type="InterPro" id="IPR007016">
    <property type="entry name" value="O-antigen_ligase-rel_domated"/>
</dbReference>
<evidence type="ECO:0000256" key="5">
    <source>
        <dbReference type="SAM" id="Phobius"/>
    </source>
</evidence>
<feature type="transmembrane region" description="Helical" evidence="5">
    <location>
        <begin position="203"/>
        <end position="219"/>
    </location>
</feature>
<dbReference type="RefSeq" id="WP_192600668.1">
    <property type="nucleotide sequence ID" value="NZ_JADBEL010000049.1"/>
</dbReference>
<evidence type="ECO:0000313" key="7">
    <source>
        <dbReference type="EMBL" id="MBE1557081.1"/>
    </source>
</evidence>
<feature type="transmembrane region" description="Helical" evidence="5">
    <location>
        <begin position="86"/>
        <end position="104"/>
    </location>
</feature>
<comment type="subcellular location">
    <subcellularLocation>
        <location evidence="1">Membrane</location>
        <topology evidence="1">Multi-pass membrane protein</topology>
    </subcellularLocation>
</comment>
<feature type="transmembrane region" description="Helical" evidence="5">
    <location>
        <begin position="342"/>
        <end position="360"/>
    </location>
</feature>
<sequence length="393" mass="44891">MTESKHRWLTYYLFVTLAISSIVSFEPSPYDLFMIVVVLLGFLFSLYIFTRETVFPLLVVCIFLLTNLLSLFFVKELGVSLKFTGITFYLAITWIGLMGLGHHLKQTDLQFIMKGYLFSALFAASIGILSYLHLLPGSEKYLMFGRAKAFFKDPNVFGPFLVMPALFALSMIEIRKNTAVVKSFYFIVFLILTVGVVLSFSRAAWGNFIISLIIYLFIYKKEVIRKRFKTVLLLLLIGVPSILYFIQTPAVEDLLISRLSYQNYDNDRFDTQKAALLNGLKNPFGIGGGQSEIAFQYSPHSLYARVFTENGIVGLLSLFVLFSCSLHKSHQHFWRIKDQSSALYLVIFASLVGLAFNSFFIDTLHWRYLWLVLALAWIPSSNKKQGEKRGLKT</sequence>
<dbReference type="InterPro" id="IPR051533">
    <property type="entry name" value="WaaL-like"/>
</dbReference>
<reference evidence="7" key="1">
    <citation type="submission" date="2020-10" db="EMBL/GenBank/DDBJ databases">
        <title>Genomic Encyclopedia of Type Strains, Phase IV (KMG-IV): sequencing the most valuable type-strain genomes for metagenomic binning, comparative biology and taxonomic classification.</title>
        <authorList>
            <person name="Goeker M."/>
        </authorList>
    </citation>
    <scope>NUCLEOTIDE SEQUENCE</scope>
    <source>
        <strain evidence="7">DSM 13886</strain>
    </source>
</reference>
<accession>A0A927MTI4</accession>
<feature type="transmembrane region" description="Helical" evidence="5">
    <location>
        <begin position="156"/>
        <end position="172"/>
    </location>
</feature>
<name>A0A927MTI4_9BACL</name>
<feature type="domain" description="O-antigen ligase-related" evidence="6">
    <location>
        <begin position="188"/>
        <end position="318"/>
    </location>
</feature>
<dbReference type="PANTHER" id="PTHR37422:SF17">
    <property type="entry name" value="O-ANTIGEN LIGASE"/>
    <property type="match status" value="1"/>
</dbReference>